<accession>A0ACC0KFP3</accession>
<gene>
    <name evidence="1" type="ORF">MSG28_003662</name>
</gene>
<evidence type="ECO:0000313" key="2">
    <source>
        <dbReference type="Proteomes" id="UP001064048"/>
    </source>
</evidence>
<protein>
    <submittedName>
        <fullName evidence="1">Uncharacterized protein</fullName>
    </submittedName>
</protein>
<comment type="caution">
    <text evidence="1">The sequence shown here is derived from an EMBL/GenBank/DDBJ whole genome shotgun (WGS) entry which is preliminary data.</text>
</comment>
<proteinExistence type="predicted"/>
<evidence type="ECO:0000313" key="1">
    <source>
        <dbReference type="EMBL" id="KAI8435337.1"/>
    </source>
</evidence>
<name>A0ACC0KFP3_CHOFU</name>
<dbReference type="Proteomes" id="UP001064048">
    <property type="component" value="Chromosome 5"/>
</dbReference>
<organism evidence="1 2">
    <name type="scientific">Choristoneura fumiferana</name>
    <name type="common">Spruce budworm moth</name>
    <name type="synonym">Archips fumiferana</name>
    <dbReference type="NCBI Taxonomy" id="7141"/>
    <lineage>
        <taxon>Eukaryota</taxon>
        <taxon>Metazoa</taxon>
        <taxon>Ecdysozoa</taxon>
        <taxon>Arthropoda</taxon>
        <taxon>Hexapoda</taxon>
        <taxon>Insecta</taxon>
        <taxon>Pterygota</taxon>
        <taxon>Neoptera</taxon>
        <taxon>Endopterygota</taxon>
        <taxon>Lepidoptera</taxon>
        <taxon>Glossata</taxon>
        <taxon>Ditrysia</taxon>
        <taxon>Tortricoidea</taxon>
        <taxon>Tortricidae</taxon>
        <taxon>Tortricinae</taxon>
        <taxon>Choristoneura</taxon>
    </lineage>
</organism>
<sequence length="1519" mass="162474">MHELLKHVLTERDLTRAGDLFSIHDSQIVDDLNEVLKQITEISSRPDYIRNDHDQALIEICVTRVTSCIKETGTLEKYCGALVALLESCLHHNLMPIGHLRDDDPPHAKIASDVIACIVLVSFPIQPDKEISGNKNVMELFLPVAVQFLHKGNREISRHMARYLSLAAVHHAGLLKPHVQTIMDSIMTGNYPLSRILTNLYEVCPEPLEGHVMALVSLLPHAEPVEKNSLFALFEQIAARRPDALKTSIPQLLSYLCPSTTSQNDPGCMCVDLLQCEYSYKTLSRRSVLRATALALIVSSERALAQNAASGPGLRVNVLLALIVCVSRARVSLVCEQGAALRRAARPPHASPQHVALVAAALAQCAARPPHASPQHVALVAAALAQCAARPPHASPQHVALVAAALAQVGYTSKVSAPLSARRGRRTPRRSTWRSSRPRSRRSGTPARSVPPQCAARPPHASPQHVALVAAALAQVGYTSKVSAPLSARRGRRTPRRSTWRSSRPRSRRSGTPARSVPPQCAARPPHASPQHVALVAAALAQCAARPPHASPQHVALVAAALAQVGARRGRRTPRRSTWRSSRPRSRRSGTPARSVPPQCAARPPHASPQHVALVAAALAQCAARPPHASPQHVALVAAALAQCAARPPHASPQHVALVAAALAQVGYTSKVSAPLSCAARPPHASPQHVALVAAALAQVGYTSKVSAPSVSGAAAARLAAARGARRGRARAGRVHQQSVRPSGAARPPHASPQHVALVAVRYAQVGYTSKHVRFAAALAQVGYTARSVPPSVAARPPHASPQHVALVAGARAGRVHQQVRHLVRQKTIALISVLFLFKVSLEKVTARSSCTERAQEALNFILEEMATGGAAHAALVRECTALCSAYPALFTERVLCAVRPAHSSEVNRTSGGVTIVKLGGANGSPAPVPAPSSANATSQTTCSGGYTRRAKLGDSRSTGRLHPGPRRAPGRASTWPVSAPLATAARARPLCYATAATRSHTRPNAVTRGHTPLHAAKCKRSGRRTDSVQLTTIAYLEPLLIPDHSLIYRSHNFFRLTGRRFPGGSVGGLHKSMTRLSSSQQINSQHTPSTNTVASSSKGAKPAPLPAVTVGGTRAPPPPPQPHAHTIHIGPTTNNAGPTIITNPPPQPQSISVNPLTGKSTDALPLASPVSVTHGAALGHVSVVTPGVTVTARRANNTSVTMINTSSNQNHRISVFEPYPMRDTVQHFCEKHLDKIKAYMDMVSLRLPPPAKCTIEEQRSKKQARLQFACGTRGPHCLYARTLFTMRTRAPRVWIHLMFLALQARHAAALSSRDASVSSLKHCWDILKCENKTFLTLVTSAFPGIKEQEMLLNELLVAGFFDVFSLTRPLEADASPTAATWGCFLCTHPERAPGFLQPGAPVIEGTLREKKGRWRLFRRWRTRYFTLSGAHLSVKGASGGESIDINQIRSVKVSRGARNIPKAFEIFTGDQTLILKPAAGDAEEWAQCLSIAVAHSQARHAPAKANSLPARGLTLKSF</sequence>
<reference evidence="1 2" key="1">
    <citation type="journal article" date="2022" name="Genome Biol. Evol.">
        <title>The Spruce Budworm Genome: Reconstructing the Evolutionary History of Antifreeze Proteins.</title>
        <authorList>
            <person name="Beliveau C."/>
            <person name="Gagne P."/>
            <person name="Picq S."/>
            <person name="Vernygora O."/>
            <person name="Keeling C.I."/>
            <person name="Pinkney K."/>
            <person name="Doucet D."/>
            <person name="Wen F."/>
            <person name="Johnston J.S."/>
            <person name="Maaroufi H."/>
            <person name="Boyle B."/>
            <person name="Laroche J."/>
            <person name="Dewar K."/>
            <person name="Juretic N."/>
            <person name="Blackburn G."/>
            <person name="Nisole A."/>
            <person name="Brunet B."/>
            <person name="Brandao M."/>
            <person name="Lumley L."/>
            <person name="Duan J."/>
            <person name="Quan G."/>
            <person name="Lucarotti C.J."/>
            <person name="Roe A.D."/>
            <person name="Sperling F.A.H."/>
            <person name="Levesque R.C."/>
            <person name="Cusson M."/>
        </authorList>
    </citation>
    <scope>NUCLEOTIDE SEQUENCE [LARGE SCALE GENOMIC DNA]</scope>
    <source>
        <strain evidence="1">Glfc:IPQL:Cfum</strain>
    </source>
</reference>
<dbReference type="EMBL" id="CM046105">
    <property type="protein sequence ID" value="KAI8435337.1"/>
    <property type="molecule type" value="Genomic_DNA"/>
</dbReference>
<keyword evidence="2" id="KW-1185">Reference proteome</keyword>